<accession>A0AA37WFY6</accession>
<keyword evidence="2 3" id="KW-0175">Coiled coil</keyword>
<evidence type="ECO:0008006" key="6">
    <source>
        <dbReference type="Google" id="ProtNLM"/>
    </source>
</evidence>
<sequence length="309" mass="34624">MAFSHMLLADELILTGSVSSSAKQIVNAPQGSRWQIQIQWMEQEGKIVEKGQPVVVFDGAAEQNQLISNEENLERLELELKQLKIDQAQNVIDAEGRLTIAEMRVEKAMIEASVPLGEVSAYDKGQYDLALQRAVLEQVKAEEALARAIREQTAELTKKQVDILKTKEQILYLEAIMKRLKVTAEYTGPVNYATHPWYGEKITSGMNVRPSWKVLDVQSTDKFQIETWVHEIDAVGLNAETEVSIVFDAYPGETFNGHIASLSRQSEGRPQWSKSAYFPAIIVFDDTPDVELLPGMSVRIHVKRGAENA</sequence>
<evidence type="ECO:0000256" key="3">
    <source>
        <dbReference type="SAM" id="Coils"/>
    </source>
</evidence>
<dbReference type="Proteomes" id="UP001156601">
    <property type="component" value="Unassembled WGS sequence"/>
</dbReference>
<feature type="coiled-coil region" evidence="3">
    <location>
        <begin position="59"/>
        <end position="86"/>
    </location>
</feature>
<evidence type="ECO:0000256" key="1">
    <source>
        <dbReference type="ARBA" id="ARBA00004196"/>
    </source>
</evidence>
<comment type="subcellular location">
    <subcellularLocation>
        <location evidence="1">Cell envelope</location>
    </subcellularLocation>
</comment>
<gene>
    <name evidence="4" type="ORF">GCM10007852_03140</name>
</gene>
<dbReference type="PANTHER" id="PTHR32347">
    <property type="entry name" value="EFFLUX SYSTEM COMPONENT YKNX-RELATED"/>
    <property type="match status" value="1"/>
</dbReference>
<name>A0AA37WFY6_9ALTE</name>
<evidence type="ECO:0000313" key="4">
    <source>
        <dbReference type="EMBL" id="GLR69406.1"/>
    </source>
</evidence>
<comment type="caution">
    <text evidence="4">The sequence shown here is derived from an EMBL/GenBank/DDBJ whole genome shotgun (WGS) entry which is preliminary data.</text>
</comment>
<dbReference type="GO" id="GO:0030313">
    <property type="term" value="C:cell envelope"/>
    <property type="evidence" value="ECO:0007669"/>
    <property type="project" value="UniProtKB-SubCell"/>
</dbReference>
<dbReference type="Gene3D" id="2.40.30.170">
    <property type="match status" value="1"/>
</dbReference>
<evidence type="ECO:0000313" key="5">
    <source>
        <dbReference type="Proteomes" id="UP001156601"/>
    </source>
</evidence>
<protein>
    <recommendedName>
        <fullName evidence="6">HlyD family secretion protein</fullName>
    </recommendedName>
</protein>
<reference evidence="4" key="2">
    <citation type="submission" date="2023-01" db="EMBL/GenBank/DDBJ databases">
        <title>Draft genome sequence of Agaribacter marinus strain NBRC 110023.</title>
        <authorList>
            <person name="Sun Q."/>
            <person name="Mori K."/>
        </authorList>
    </citation>
    <scope>NUCLEOTIDE SEQUENCE</scope>
    <source>
        <strain evidence="4">NBRC 110023</strain>
    </source>
</reference>
<dbReference type="InterPro" id="IPR050465">
    <property type="entry name" value="UPF0194_transport"/>
</dbReference>
<dbReference type="AlphaFoldDB" id="A0AA37WFY6"/>
<keyword evidence="5" id="KW-1185">Reference proteome</keyword>
<proteinExistence type="predicted"/>
<evidence type="ECO:0000256" key="2">
    <source>
        <dbReference type="ARBA" id="ARBA00023054"/>
    </source>
</evidence>
<reference evidence="4" key="1">
    <citation type="journal article" date="2014" name="Int. J. Syst. Evol. Microbiol.">
        <title>Complete genome sequence of Corynebacterium casei LMG S-19264T (=DSM 44701T), isolated from a smear-ripened cheese.</title>
        <authorList>
            <consortium name="US DOE Joint Genome Institute (JGI-PGF)"/>
            <person name="Walter F."/>
            <person name="Albersmeier A."/>
            <person name="Kalinowski J."/>
            <person name="Ruckert C."/>
        </authorList>
    </citation>
    <scope>NUCLEOTIDE SEQUENCE</scope>
    <source>
        <strain evidence="4">NBRC 110023</strain>
    </source>
</reference>
<dbReference type="EMBL" id="BSOT01000003">
    <property type="protein sequence ID" value="GLR69406.1"/>
    <property type="molecule type" value="Genomic_DNA"/>
</dbReference>
<organism evidence="4 5">
    <name type="scientific">Agaribacter marinus</name>
    <dbReference type="NCBI Taxonomy" id="1431249"/>
    <lineage>
        <taxon>Bacteria</taxon>
        <taxon>Pseudomonadati</taxon>
        <taxon>Pseudomonadota</taxon>
        <taxon>Gammaproteobacteria</taxon>
        <taxon>Alteromonadales</taxon>
        <taxon>Alteromonadaceae</taxon>
        <taxon>Agaribacter</taxon>
    </lineage>
</organism>